<name>A0ABY1LWI9_9BACL</name>
<accession>A0ABY1LWI9</accession>
<dbReference type="EMBL" id="FXAE01000014">
    <property type="protein sequence ID" value="SMF20087.1"/>
    <property type="molecule type" value="Genomic_DNA"/>
</dbReference>
<dbReference type="Proteomes" id="UP000192939">
    <property type="component" value="Unassembled WGS sequence"/>
</dbReference>
<organism evidence="1 2">
    <name type="scientific">Paenibacillus barengoltzii J12</name>
    <dbReference type="NCBI Taxonomy" id="935846"/>
    <lineage>
        <taxon>Bacteria</taxon>
        <taxon>Bacillati</taxon>
        <taxon>Bacillota</taxon>
        <taxon>Bacilli</taxon>
        <taxon>Bacillales</taxon>
        <taxon>Paenibacillaceae</taxon>
        <taxon>Paenibacillus</taxon>
    </lineage>
</organism>
<gene>
    <name evidence="1" type="ORF">SAMN02744124_01809</name>
</gene>
<comment type="caution">
    <text evidence="1">The sequence shown here is derived from an EMBL/GenBank/DDBJ whole genome shotgun (WGS) entry which is preliminary data.</text>
</comment>
<sequence length="96" mass="11357">MIELNWHWLNHCRRRLIIWKLTFLILTDITIGDYIRRRRLTLAAQELISTDSMVLLRVKPEKGSENYNPGTCPNRICKYLQTNLFGMAAFKWVCAC</sequence>
<reference evidence="1 2" key="1">
    <citation type="submission" date="2017-04" db="EMBL/GenBank/DDBJ databases">
        <authorList>
            <person name="Varghese N."/>
            <person name="Submissions S."/>
        </authorList>
    </citation>
    <scope>NUCLEOTIDE SEQUENCE [LARGE SCALE GENOMIC DNA]</scope>
    <source>
        <strain evidence="1 2">J12</strain>
    </source>
</reference>
<proteinExistence type="predicted"/>
<evidence type="ECO:0000313" key="2">
    <source>
        <dbReference type="Proteomes" id="UP000192939"/>
    </source>
</evidence>
<keyword evidence="2" id="KW-1185">Reference proteome</keyword>
<protein>
    <submittedName>
        <fullName evidence="1">Uncharacterized protein</fullName>
    </submittedName>
</protein>
<evidence type="ECO:0000313" key="1">
    <source>
        <dbReference type="EMBL" id="SMF20087.1"/>
    </source>
</evidence>